<evidence type="ECO:0000313" key="2">
    <source>
        <dbReference type="Proteomes" id="UP001497623"/>
    </source>
</evidence>
<dbReference type="EMBL" id="CAXKWB010024102">
    <property type="protein sequence ID" value="CAL4125988.1"/>
    <property type="molecule type" value="Genomic_DNA"/>
</dbReference>
<sequence>PAAGGRMIRVRKDVYIPSGDTAQPCVTSIDCPPEECCVQPQLGSNESFCSPMRSYGDRCSSQMKDYIGNTEVFIGECPCKPWLACKAFASISFCIPYTDSHLDIPEKRFLQNLHRQGQRVDNK</sequence>
<evidence type="ECO:0000313" key="1">
    <source>
        <dbReference type="EMBL" id="CAL4125988.1"/>
    </source>
</evidence>
<reference evidence="1 2" key="1">
    <citation type="submission" date="2024-05" db="EMBL/GenBank/DDBJ databases">
        <authorList>
            <person name="Wallberg A."/>
        </authorList>
    </citation>
    <scope>NUCLEOTIDE SEQUENCE [LARGE SCALE GENOMIC DNA]</scope>
</reference>
<comment type="caution">
    <text evidence="1">The sequence shown here is derived from an EMBL/GenBank/DDBJ whole genome shotgun (WGS) entry which is preliminary data.</text>
</comment>
<name>A0AAV2RJP8_MEGNR</name>
<feature type="non-terminal residue" evidence="1">
    <location>
        <position position="1"/>
    </location>
</feature>
<gene>
    <name evidence="1" type="ORF">MNOR_LOCUS25343</name>
</gene>
<organism evidence="1 2">
    <name type="scientific">Meganyctiphanes norvegica</name>
    <name type="common">Northern krill</name>
    <name type="synonym">Thysanopoda norvegica</name>
    <dbReference type="NCBI Taxonomy" id="48144"/>
    <lineage>
        <taxon>Eukaryota</taxon>
        <taxon>Metazoa</taxon>
        <taxon>Ecdysozoa</taxon>
        <taxon>Arthropoda</taxon>
        <taxon>Crustacea</taxon>
        <taxon>Multicrustacea</taxon>
        <taxon>Malacostraca</taxon>
        <taxon>Eumalacostraca</taxon>
        <taxon>Eucarida</taxon>
        <taxon>Euphausiacea</taxon>
        <taxon>Euphausiidae</taxon>
        <taxon>Meganyctiphanes</taxon>
    </lineage>
</organism>
<keyword evidence="2" id="KW-1185">Reference proteome</keyword>
<dbReference type="Gene3D" id="2.10.80.10">
    <property type="entry name" value="Lipase, subunit A"/>
    <property type="match status" value="1"/>
</dbReference>
<protein>
    <submittedName>
        <fullName evidence="1">Uncharacterized protein</fullName>
    </submittedName>
</protein>
<dbReference type="Proteomes" id="UP001497623">
    <property type="component" value="Unassembled WGS sequence"/>
</dbReference>
<accession>A0AAV2RJP8</accession>
<dbReference type="AlphaFoldDB" id="A0AAV2RJP8"/>
<proteinExistence type="predicted"/>